<keyword evidence="1" id="KW-0732">Signal</keyword>
<dbReference type="Gene3D" id="1.20.140.40">
    <property type="entry name" value="Invertase/pectin methylesterase inhibitor family protein"/>
    <property type="match status" value="1"/>
</dbReference>
<dbReference type="InterPro" id="IPR035513">
    <property type="entry name" value="Invertase/methylesterase_inhib"/>
</dbReference>
<evidence type="ECO:0000313" key="2">
    <source>
        <dbReference type="Proteomes" id="UP000694853"/>
    </source>
</evidence>
<gene>
    <name evidence="3" type="primary">LOC113855557</name>
</gene>
<dbReference type="InterPro" id="IPR006501">
    <property type="entry name" value="Pectinesterase_inhib_dom"/>
</dbReference>
<dbReference type="RefSeq" id="XP_027342997.1">
    <property type="nucleotide sequence ID" value="XM_027487196.1"/>
</dbReference>
<evidence type="ECO:0000313" key="3">
    <source>
        <dbReference type="RefSeq" id="XP_027342997.1"/>
    </source>
</evidence>
<sequence length="185" mass="20840">MAFFPIKARVIVLVLLAILFPPFIHQAKNLVGADYQLIRTLCHYSETPKTCMRCVQSAKDCGKANSLRIATIIVECINDRANTLAQKMTTLALETSDQSLKLLYQRCAQDYGPQIAKKELISATQALENQNYATAESNVLTALNLDLTCHFDLKSYQKKVPSYVFKVMKTYEELSEAVSRIIEKL</sequence>
<dbReference type="NCBIfam" id="TIGR01614">
    <property type="entry name" value="PME_inhib"/>
    <property type="match status" value="1"/>
</dbReference>
<reference evidence="2" key="1">
    <citation type="journal article" date="2019" name="Toxins">
        <title>Detection of Abrin-Like and Prepropulchellin-Like Toxin Genes and Transcripts Using Whole Genome Sequencing and Full-Length Transcript Sequencing of Abrus precatorius.</title>
        <authorList>
            <person name="Hovde B.T."/>
            <person name="Daligault H.E."/>
            <person name="Hanschen E.R."/>
            <person name="Kunde Y.A."/>
            <person name="Johnson M.B."/>
            <person name="Starkenburg S.R."/>
            <person name="Johnson S.L."/>
        </authorList>
    </citation>
    <scope>NUCLEOTIDE SEQUENCE [LARGE SCALE GENOMIC DNA]</scope>
</reference>
<keyword evidence="2" id="KW-1185">Reference proteome</keyword>
<protein>
    <submittedName>
        <fullName evidence="3">Uncharacterized protein LOC113855557</fullName>
    </submittedName>
</protein>
<dbReference type="CDD" id="cd15797">
    <property type="entry name" value="PMEI"/>
    <property type="match status" value="1"/>
</dbReference>
<dbReference type="GeneID" id="113855557"/>
<feature type="chain" id="PRO_5034752073" evidence="1">
    <location>
        <begin position="27"/>
        <end position="185"/>
    </location>
</feature>
<feature type="signal peptide" evidence="1">
    <location>
        <begin position="1"/>
        <end position="26"/>
    </location>
</feature>
<dbReference type="InterPro" id="IPR034086">
    <property type="entry name" value="PMEI_plant"/>
</dbReference>
<dbReference type="GO" id="GO:0046910">
    <property type="term" value="F:pectinesterase inhibitor activity"/>
    <property type="evidence" value="ECO:0007669"/>
    <property type="project" value="InterPro"/>
</dbReference>
<name>A0A8B8KGQ1_ABRPR</name>
<proteinExistence type="predicted"/>
<evidence type="ECO:0000256" key="1">
    <source>
        <dbReference type="SAM" id="SignalP"/>
    </source>
</evidence>
<accession>A0A8B8KGQ1</accession>
<dbReference type="Proteomes" id="UP000694853">
    <property type="component" value="Unplaced"/>
</dbReference>
<dbReference type="KEGG" id="aprc:113855557"/>
<dbReference type="SUPFAM" id="SSF101148">
    <property type="entry name" value="Plant invertase/pectin methylesterase inhibitor"/>
    <property type="match status" value="1"/>
</dbReference>
<reference evidence="3" key="2">
    <citation type="submission" date="2025-08" db="UniProtKB">
        <authorList>
            <consortium name="RefSeq"/>
        </authorList>
    </citation>
    <scope>IDENTIFICATION</scope>
    <source>
        <tissue evidence="3">Young leaves</tissue>
    </source>
</reference>
<dbReference type="AlphaFoldDB" id="A0A8B8KGQ1"/>
<organism evidence="2 3">
    <name type="scientific">Abrus precatorius</name>
    <name type="common">Indian licorice</name>
    <name type="synonym">Glycine abrus</name>
    <dbReference type="NCBI Taxonomy" id="3816"/>
    <lineage>
        <taxon>Eukaryota</taxon>
        <taxon>Viridiplantae</taxon>
        <taxon>Streptophyta</taxon>
        <taxon>Embryophyta</taxon>
        <taxon>Tracheophyta</taxon>
        <taxon>Spermatophyta</taxon>
        <taxon>Magnoliopsida</taxon>
        <taxon>eudicotyledons</taxon>
        <taxon>Gunneridae</taxon>
        <taxon>Pentapetalae</taxon>
        <taxon>rosids</taxon>
        <taxon>fabids</taxon>
        <taxon>Fabales</taxon>
        <taxon>Fabaceae</taxon>
        <taxon>Papilionoideae</taxon>
        <taxon>50 kb inversion clade</taxon>
        <taxon>NPAAA clade</taxon>
        <taxon>indigoferoid/millettioid clade</taxon>
        <taxon>Abreae</taxon>
        <taxon>Abrus</taxon>
    </lineage>
</organism>
<dbReference type="OrthoDB" id="1866975at2759"/>